<accession>A0ABQ5R1E8</accession>
<reference evidence="1" key="1">
    <citation type="submission" date="2022-12" db="EMBL/GenBank/DDBJ databases">
        <title>New Phytohabitans aurantiacus sp. RD004123 nov., an actinomycete isolated from soil.</title>
        <authorList>
            <person name="Triningsih D.W."/>
            <person name="Harunari E."/>
            <person name="Igarashi Y."/>
        </authorList>
    </citation>
    <scope>NUCLEOTIDE SEQUENCE</scope>
    <source>
        <strain evidence="1">RD004123</strain>
    </source>
</reference>
<dbReference type="Proteomes" id="UP001144280">
    <property type="component" value="Unassembled WGS sequence"/>
</dbReference>
<dbReference type="EMBL" id="BSDI01000033">
    <property type="protein sequence ID" value="GLI00619.1"/>
    <property type="molecule type" value="Genomic_DNA"/>
</dbReference>
<proteinExistence type="predicted"/>
<comment type="caution">
    <text evidence="1">The sequence shown here is derived from an EMBL/GenBank/DDBJ whole genome shotgun (WGS) entry which is preliminary data.</text>
</comment>
<sequence length="192" mass="20258">MIVAIVLGVVLLLCVGGSLSAYLLLKDDVGEVVEATQTRVVVPETLNGRPKATDADLQGKLDASMAGMRKALPRATSSVGQAYGKKRADGQYEELILVQAVSNVTLDPQKALDEALRGLQGAGIQADGLTPVDPGPLGGHARCGDNKVGQVEMAICVWMDRGSFGLITYYFHSAADLQRELVAIRGAVQQRA</sequence>
<keyword evidence="2" id="KW-1185">Reference proteome</keyword>
<evidence type="ECO:0000313" key="1">
    <source>
        <dbReference type="EMBL" id="GLI00619.1"/>
    </source>
</evidence>
<protein>
    <submittedName>
        <fullName evidence="1">Uncharacterized protein</fullName>
    </submittedName>
</protein>
<gene>
    <name evidence="1" type="ORF">Pa4123_58950</name>
</gene>
<name>A0ABQ5R1E8_9ACTN</name>
<evidence type="ECO:0000313" key="2">
    <source>
        <dbReference type="Proteomes" id="UP001144280"/>
    </source>
</evidence>
<organism evidence="1 2">
    <name type="scientific">Phytohabitans aurantiacus</name>
    <dbReference type="NCBI Taxonomy" id="3016789"/>
    <lineage>
        <taxon>Bacteria</taxon>
        <taxon>Bacillati</taxon>
        <taxon>Actinomycetota</taxon>
        <taxon>Actinomycetes</taxon>
        <taxon>Micromonosporales</taxon>
        <taxon>Micromonosporaceae</taxon>
    </lineage>
</organism>